<comment type="similarity">
    <text evidence="1">Belongs to the FAM13 family.</text>
</comment>
<reference evidence="5" key="1">
    <citation type="submission" date="2022-07" db="EMBL/GenBank/DDBJ databases">
        <authorList>
            <person name="Trinca V."/>
            <person name="Uliana J.V.C."/>
            <person name="Torres T.T."/>
            <person name="Ward R.J."/>
            <person name="Monesi N."/>
        </authorList>
    </citation>
    <scope>NUCLEOTIDE SEQUENCE</scope>
    <source>
        <strain evidence="5">HSMRA1968</strain>
        <tissue evidence="5">Whole embryos</tissue>
    </source>
</reference>
<feature type="domain" description="FAM13A-like" evidence="4">
    <location>
        <begin position="601"/>
        <end position="669"/>
    </location>
</feature>
<dbReference type="InterPro" id="IPR059029">
    <property type="entry name" value="FAM13A_dom"/>
</dbReference>
<evidence type="ECO:0000259" key="4">
    <source>
        <dbReference type="Pfam" id="PF26116"/>
    </source>
</evidence>
<evidence type="ECO:0000256" key="2">
    <source>
        <dbReference type="SAM" id="Coils"/>
    </source>
</evidence>
<evidence type="ECO:0000313" key="5">
    <source>
        <dbReference type="EMBL" id="KAJ6644566.1"/>
    </source>
</evidence>
<feature type="coiled-coil region" evidence="2">
    <location>
        <begin position="601"/>
        <end position="635"/>
    </location>
</feature>
<feature type="coiled-coil region" evidence="2">
    <location>
        <begin position="372"/>
        <end position="472"/>
    </location>
</feature>
<dbReference type="PANTHER" id="PTHR15904">
    <property type="entry name" value="FAM13"/>
    <property type="match status" value="1"/>
</dbReference>
<dbReference type="OrthoDB" id="185175at2759"/>
<dbReference type="Pfam" id="PF26116">
    <property type="entry name" value="FAM13A"/>
    <property type="match status" value="1"/>
</dbReference>
<feature type="region of interest" description="Disordered" evidence="3">
    <location>
        <begin position="569"/>
        <end position="593"/>
    </location>
</feature>
<gene>
    <name evidence="5" type="primary">FAM13A</name>
    <name evidence="5" type="ORF">Bhyg_09535</name>
</gene>
<comment type="caution">
    <text evidence="5">The sequence shown here is derived from an EMBL/GenBank/DDBJ whole genome shotgun (WGS) entry which is preliminary data.</text>
</comment>
<organism evidence="5 6">
    <name type="scientific">Pseudolycoriella hygida</name>
    <dbReference type="NCBI Taxonomy" id="35572"/>
    <lineage>
        <taxon>Eukaryota</taxon>
        <taxon>Metazoa</taxon>
        <taxon>Ecdysozoa</taxon>
        <taxon>Arthropoda</taxon>
        <taxon>Hexapoda</taxon>
        <taxon>Insecta</taxon>
        <taxon>Pterygota</taxon>
        <taxon>Neoptera</taxon>
        <taxon>Endopterygota</taxon>
        <taxon>Diptera</taxon>
        <taxon>Nematocera</taxon>
        <taxon>Sciaroidea</taxon>
        <taxon>Sciaridae</taxon>
        <taxon>Pseudolycoriella</taxon>
    </lineage>
</organism>
<evidence type="ECO:0000313" key="6">
    <source>
        <dbReference type="Proteomes" id="UP001151699"/>
    </source>
</evidence>
<sequence>MHSVVVPIFVKCGMRHPSSAKKEGDLSRLTTSSSSSTNDQNSIYLPESEIIAHRFSSTYLPEVIDPLEWQISRKRKERQDSTSSITQDRKLIRSNSEEYIPNVDYEVIRRVCSHEEFKHVLQDRTNENVEHHECRDRKASNNEVQEILKEAHKRVETSPARSRTFDFSHKHRISPLRDSRHGYKNNDEVDGENERRRNSERFCKARAPPGRRSQSSKKANKYLASKLRERDENVYKYDITVSKCERRGFVSISRQTDEKLSKNDLVDETTALLEQNETTHSSNTPKTKTTNESLPWEISSQDETPVVCPRFSGNTFDHVNQFRDSLSRSANAASNNGLKTLGNFTKVENLKTRELMQSIPSVNLLQPPDEKLKQINKRLIALKKRVENFEEIFQREHGYKPSHAEKMNDKYMKNAAAEIHKLRKEKQQIKSSSVSATGVKVSQNNGKKTDKLKDVLVEIEKRLQEKREEENRPVLIDDLSPEQLIQEKTAIQRGLLYIESLFGRPNTREERDAVRSLYDRYRVIKRTINRSATMSISGSGVSDLPTILEHEAMHFPVVIAAAPLVPLESPTDTSAEETLQSNESTTDTASSVHENVHTLSVDELWKQLELARQEKKQLRRTIKEFEDVFEEQNGRKMLKSDRTMMEETYVLYKQKKAKLRLLDALVKKHMAK</sequence>
<dbReference type="InterPro" id="IPR039102">
    <property type="entry name" value="FAM13"/>
</dbReference>
<name>A0A9Q0N6L7_9DIPT</name>
<feature type="compositionally biased region" description="Basic and acidic residues" evidence="3">
    <location>
        <begin position="175"/>
        <end position="203"/>
    </location>
</feature>
<dbReference type="AlphaFoldDB" id="A0A9Q0N6L7"/>
<feature type="region of interest" description="Disordered" evidence="3">
    <location>
        <begin position="17"/>
        <end position="41"/>
    </location>
</feature>
<keyword evidence="6" id="KW-1185">Reference proteome</keyword>
<dbReference type="PANTHER" id="PTHR15904:SF17">
    <property type="entry name" value="RHO-GAP DOMAIN-CONTAINING PROTEIN"/>
    <property type="match status" value="1"/>
</dbReference>
<evidence type="ECO:0000256" key="1">
    <source>
        <dbReference type="ARBA" id="ARBA00007549"/>
    </source>
</evidence>
<evidence type="ECO:0000256" key="3">
    <source>
        <dbReference type="SAM" id="MobiDB-lite"/>
    </source>
</evidence>
<proteinExistence type="inferred from homology"/>
<keyword evidence="2" id="KW-0175">Coiled coil</keyword>
<feature type="compositionally biased region" description="Polar residues" evidence="3">
    <location>
        <begin position="570"/>
        <end position="593"/>
    </location>
</feature>
<dbReference type="EMBL" id="WJQU01000002">
    <property type="protein sequence ID" value="KAJ6644566.1"/>
    <property type="molecule type" value="Genomic_DNA"/>
</dbReference>
<feature type="region of interest" description="Disordered" evidence="3">
    <location>
        <begin position="152"/>
        <end position="221"/>
    </location>
</feature>
<dbReference type="Proteomes" id="UP001151699">
    <property type="component" value="Chromosome B"/>
</dbReference>
<protein>
    <submittedName>
        <fullName evidence="5">Protein FAM13A</fullName>
    </submittedName>
</protein>
<accession>A0A9Q0N6L7</accession>